<gene>
    <name evidence="2" type="ORF">MtrunA17_Chr4g0039431</name>
</gene>
<name>I3S666_MEDTR</name>
<dbReference type="EMBL" id="PSQE01000004">
    <property type="protein sequence ID" value="RHN61695.1"/>
    <property type="molecule type" value="Genomic_DNA"/>
</dbReference>
<dbReference type="AlphaFoldDB" id="I3S666"/>
<protein>
    <submittedName>
        <fullName evidence="1">Uncharacterized protein</fullName>
    </submittedName>
</protein>
<proteinExistence type="evidence at transcript level"/>
<organism evidence="1">
    <name type="scientific">Medicago truncatula</name>
    <name type="common">Barrel medic</name>
    <name type="synonym">Medicago tribuloides</name>
    <dbReference type="NCBI Taxonomy" id="3880"/>
    <lineage>
        <taxon>Eukaryota</taxon>
        <taxon>Viridiplantae</taxon>
        <taxon>Streptophyta</taxon>
        <taxon>Embryophyta</taxon>
        <taxon>Tracheophyta</taxon>
        <taxon>Spermatophyta</taxon>
        <taxon>Magnoliopsida</taxon>
        <taxon>eudicotyledons</taxon>
        <taxon>Gunneridae</taxon>
        <taxon>Pentapetalae</taxon>
        <taxon>rosids</taxon>
        <taxon>fabids</taxon>
        <taxon>Fabales</taxon>
        <taxon>Fabaceae</taxon>
        <taxon>Papilionoideae</taxon>
        <taxon>50 kb inversion clade</taxon>
        <taxon>NPAAA clade</taxon>
        <taxon>Hologalegina</taxon>
        <taxon>IRL clade</taxon>
        <taxon>Trifolieae</taxon>
        <taxon>Medicago</taxon>
    </lineage>
</organism>
<dbReference type="Proteomes" id="UP000265566">
    <property type="component" value="Chromosome 4"/>
</dbReference>
<reference evidence="2" key="2">
    <citation type="journal article" date="2018" name="Nat. Plants">
        <title>Whole-genome landscape of Medicago truncatula symbiotic genes.</title>
        <authorList>
            <person name="Pecrix Y."/>
            <person name="Gamas P."/>
            <person name="Carrere S."/>
        </authorList>
    </citation>
    <scope>NUCLEOTIDE SEQUENCE</scope>
    <source>
        <tissue evidence="2">Leaves</tissue>
    </source>
</reference>
<accession>I3S666</accession>
<sequence length="74" mass="8263">MDCNIICNHTKSMSTIIMILNSSIPLISKIWTTEAQAQALMTSMHALLGSCKDNNEVYHHLVQTSVPSRSFHFA</sequence>
<evidence type="ECO:0000313" key="2">
    <source>
        <dbReference type="EMBL" id="RHN61695.1"/>
    </source>
</evidence>
<dbReference type="EMBL" id="BT135963">
    <property type="protein sequence ID" value="AFK35758.1"/>
    <property type="molecule type" value="mRNA"/>
</dbReference>
<reference evidence="1" key="1">
    <citation type="submission" date="2012-05" db="EMBL/GenBank/DDBJ databases">
        <authorList>
            <person name="Krishnakumar V."/>
            <person name="Cheung F."/>
            <person name="Xiao Y."/>
            <person name="Chan A."/>
            <person name="Moskal W.A."/>
            <person name="Town C.D."/>
        </authorList>
    </citation>
    <scope>NUCLEOTIDE SEQUENCE</scope>
</reference>
<evidence type="ECO:0000313" key="1">
    <source>
        <dbReference type="EMBL" id="AFK35758.1"/>
    </source>
</evidence>
<dbReference type="Gramene" id="rna24184">
    <property type="protein sequence ID" value="RHN61695.1"/>
    <property type="gene ID" value="gene24184"/>
</dbReference>